<name>A0A917VNB2_9ACTN</name>
<gene>
    <name evidence="1" type="ORF">GCM10007964_45730</name>
</gene>
<evidence type="ECO:0000313" key="1">
    <source>
        <dbReference type="EMBL" id="GGK98379.1"/>
    </source>
</evidence>
<comment type="caution">
    <text evidence="1">The sequence shown here is derived from an EMBL/GenBank/DDBJ whole genome shotgun (WGS) entry which is preliminary data.</text>
</comment>
<dbReference type="RefSeq" id="WP_189165069.1">
    <property type="nucleotide sequence ID" value="NZ_BMNT01000025.1"/>
</dbReference>
<dbReference type="AlphaFoldDB" id="A0A917VNB2"/>
<proteinExistence type="predicted"/>
<accession>A0A917VNB2</accession>
<reference evidence="1" key="1">
    <citation type="journal article" date="2014" name="Int. J. Syst. Evol. Microbiol.">
        <title>Complete genome sequence of Corynebacterium casei LMG S-19264T (=DSM 44701T), isolated from a smear-ripened cheese.</title>
        <authorList>
            <consortium name="US DOE Joint Genome Institute (JGI-PGF)"/>
            <person name="Walter F."/>
            <person name="Albersmeier A."/>
            <person name="Kalinowski J."/>
            <person name="Ruckert C."/>
        </authorList>
    </citation>
    <scope>NUCLEOTIDE SEQUENCE</scope>
    <source>
        <strain evidence="1">JCM 13064</strain>
    </source>
</reference>
<protein>
    <submittedName>
        <fullName evidence="1">Uncharacterized protein</fullName>
    </submittedName>
</protein>
<reference evidence="1" key="2">
    <citation type="submission" date="2020-09" db="EMBL/GenBank/DDBJ databases">
        <authorList>
            <person name="Sun Q."/>
            <person name="Ohkuma M."/>
        </authorList>
    </citation>
    <scope>NUCLEOTIDE SEQUENCE</scope>
    <source>
        <strain evidence="1">JCM 13064</strain>
    </source>
</reference>
<organism evidence="1 2">
    <name type="scientific">Sphaerisporangium melleum</name>
    <dbReference type="NCBI Taxonomy" id="321316"/>
    <lineage>
        <taxon>Bacteria</taxon>
        <taxon>Bacillati</taxon>
        <taxon>Actinomycetota</taxon>
        <taxon>Actinomycetes</taxon>
        <taxon>Streptosporangiales</taxon>
        <taxon>Streptosporangiaceae</taxon>
        <taxon>Sphaerisporangium</taxon>
    </lineage>
</organism>
<dbReference type="EMBL" id="BMNT01000025">
    <property type="protein sequence ID" value="GGK98379.1"/>
    <property type="molecule type" value="Genomic_DNA"/>
</dbReference>
<evidence type="ECO:0000313" key="2">
    <source>
        <dbReference type="Proteomes" id="UP000645217"/>
    </source>
</evidence>
<dbReference type="Proteomes" id="UP000645217">
    <property type="component" value="Unassembled WGS sequence"/>
</dbReference>
<keyword evidence="2" id="KW-1185">Reference proteome</keyword>
<sequence>MGWLRETTAQWIRILTVTGDRSLSMHEQSHLISEVNGPIQLKIRLRPYRRRWQRAVAGEVLDATEVSTRTTLNRYLLASTLTTGHLIGRLHEATGESREQILQTMSITLDRLIAEEDDDPDA</sequence>